<evidence type="ECO:0000313" key="1">
    <source>
        <dbReference type="EMBL" id="KAH6925577.1"/>
    </source>
</evidence>
<sequence length="137" mass="15215">MLFYSRCCVESARGIEGRDIAGSADGRGAPRMVDRHIKRILASVGLPSSPYSSLDTKLPNAAKVLGNVMRNLNLDIFFTVDFSTGSGPSAPYGRRIVYCEDSSEEGSTAEKPLEQVVSYFDEHDLRFYKRIKKADSW</sequence>
<gene>
    <name evidence="1" type="ORF">HPB50_007440</name>
</gene>
<organism evidence="1 2">
    <name type="scientific">Hyalomma asiaticum</name>
    <name type="common">Tick</name>
    <dbReference type="NCBI Taxonomy" id="266040"/>
    <lineage>
        <taxon>Eukaryota</taxon>
        <taxon>Metazoa</taxon>
        <taxon>Ecdysozoa</taxon>
        <taxon>Arthropoda</taxon>
        <taxon>Chelicerata</taxon>
        <taxon>Arachnida</taxon>
        <taxon>Acari</taxon>
        <taxon>Parasitiformes</taxon>
        <taxon>Ixodida</taxon>
        <taxon>Ixodoidea</taxon>
        <taxon>Ixodidae</taxon>
        <taxon>Hyalomminae</taxon>
        <taxon>Hyalomma</taxon>
    </lineage>
</organism>
<accession>A0ACB7RRM3</accession>
<proteinExistence type="predicted"/>
<dbReference type="Proteomes" id="UP000821845">
    <property type="component" value="Chromosome 7"/>
</dbReference>
<reference evidence="1" key="1">
    <citation type="submission" date="2020-05" db="EMBL/GenBank/DDBJ databases">
        <title>Large-scale comparative analyses of tick genomes elucidate their genetic diversity and vector capacities.</title>
        <authorList>
            <person name="Jia N."/>
            <person name="Wang J."/>
            <person name="Shi W."/>
            <person name="Du L."/>
            <person name="Sun Y."/>
            <person name="Zhan W."/>
            <person name="Jiang J."/>
            <person name="Wang Q."/>
            <person name="Zhang B."/>
            <person name="Ji P."/>
            <person name="Sakyi L.B."/>
            <person name="Cui X."/>
            <person name="Yuan T."/>
            <person name="Jiang B."/>
            <person name="Yang W."/>
            <person name="Lam T.T.-Y."/>
            <person name="Chang Q."/>
            <person name="Ding S."/>
            <person name="Wang X."/>
            <person name="Zhu J."/>
            <person name="Ruan X."/>
            <person name="Zhao L."/>
            <person name="Wei J."/>
            <person name="Que T."/>
            <person name="Du C."/>
            <person name="Cheng J."/>
            <person name="Dai P."/>
            <person name="Han X."/>
            <person name="Huang E."/>
            <person name="Gao Y."/>
            <person name="Liu J."/>
            <person name="Shao H."/>
            <person name="Ye R."/>
            <person name="Li L."/>
            <person name="Wei W."/>
            <person name="Wang X."/>
            <person name="Wang C."/>
            <person name="Yang T."/>
            <person name="Huo Q."/>
            <person name="Li W."/>
            <person name="Guo W."/>
            <person name="Chen H."/>
            <person name="Zhou L."/>
            <person name="Ni X."/>
            <person name="Tian J."/>
            <person name="Zhou Y."/>
            <person name="Sheng Y."/>
            <person name="Liu T."/>
            <person name="Pan Y."/>
            <person name="Xia L."/>
            <person name="Li J."/>
            <person name="Zhao F."/>
            <person name="Cao W."/>
        </authorList>
    </citation>
    <scope>NUCLEOTIDE SEQUENCE</scope>
    <source>
        <strain evidence="1">Hyas-2018</strain>
    </source>
</reference>
<comment type="caution">
    <text evidence="1">The sequence shown here is derived from an EMBL/GenBank/DDBJ whole genome shotgun (WGS) entry which is preliminary data.</text>
</comment>
<protein>
    <submittedName>
        <fullName evidence="1">Uncharacterized protein</fullName>
    </submittedName>
</protein>
<dbReference type="EMBL" id="CM023487">
    <property type="protein sequence ID" value="KAH6925577.1"/>
    <property type="molecule type" value="Genomic_DNA"/>
</dbReference>
<name>A0ACB7RRM3_HYAAI</name>
<keyword evidence="2" id="KW-1185">Reference proteome</keyword>
<evidence type="ECO:0000313" key="2">
    <source>
        <dbReference type="Proteomes" id="UP000821845"/>
    </source>
</evidence>